<dbReference type="SUPFAM" id="SSF53098">
    <property type="entry name" value="Ribonuclease H-like"/>
    <property type="match status" value="1"/>
</dbReference>
<evidence type="ECO:0000256" key="8">
    <source>
        <dbReference type="SAM" id="MobiDB-lite"/>
    </source>
</evidence>
<dbReference type="GO" id="GO:0003964">
    <property type="term" value="F:RNA-directed DNA polymerase activity"/>
    <property type="evidence" value="ECO:0007669"/>
    <property type="project" value="UniProtKB-KW"/>
</dbReference>
<evidence type="ECO:0000259" key="10">
    <source>
        <dbReference type="Pfam" id="PF17917"/>
    </source>
</evidence>
<dbReference type="SUPFAM" id="SSF50630">
    <property type="entry name" value="Acid proteases"/>
    <property type="match status" value="1"/>
</dbReference>
<evidence type="ECO:0000256" key="7">
    <source>
        <dbReference type="ARBA" id="ARBA00022918"/>
    </source>
</evidence>
<keyword evidence="5" id="KW-0255">Endonuclease</keyword>
<dbReference type="GO" id="GO:0004519">
    <property type="term" value="F:endonuclease activity"/>
    <property type="evidence" value="ECO:0007669"/>
    <property type="project" value="UniProtKB-KW"/>
</dbReference>
<evidence type="ECO:0000259" key="11">
    <source>
        <dbReference type="Pfam" id="PF24626"/>
    </source>
</evidence>
<evidence type="ECO:0000256" key="4">
    <source>
        <dbReference type="ARBA" id="ARBA00022722"/>
    </source>
</evidence>
<feature type="compositionally biased region" description="Basic and acidic residues" evidence="8">
    <location>
        <begin position="541"/>
        <end position="552"/>
    </location>
</feature>
<feature type="domain" description="Tf2-1-like SH3-like" evidence="11">
    <location>
        <begin position="1106"/>
        <end position="1155"/>
    </location>
</feature>
<dbReference type="Pfam" id="PF08284">
    <property type="entry name" value="RVP_2"/>
    <property type="match status" value="1"/>
</dbReference>
<feature type="compositionally biased region" description="Basic and acidic residues" evidence="8">
    <location>
        <begin position="294"/>
        <end position="314"/>
    </location>
</feature>
<feature type="region of interest" description="Disordered" evidence="8">
    <location>
        <begin position="526"/>
        <end position="552"/>
    </location>
</feature>
<proteinExistence type="predicted"/>
<dbReference type="AlphaFoldDB" id="A0A6L2LJ93"/>
<dbReference type="InterPro" id="IPR021109">
    <property type="entry name" value="Peptidase_aspartic_dom_sf"/>
</dbReference>
<evidence type="ECO:0000256" key="3">
    <source>
        <dbReference type="ARBA" id="ARBA00022695"/>
    </source>
</evidence>
<evidence type="ECO:0000256" key="6">
    <source>
        <dbReference type="ARBA" id="ARBA00022801"/>
    </source>
</evidence>
<dbReference type="CDD" id="cd09274">
    <property type="entry name" value="RNase_HI_RT_Ty3"/>
    <property type="match status" value="1"/>
</dbReference>
<dbReference type="Gene3D" id="3.10.10.10">
    <property type="entry name" value="HIV Type 1 Reverse Transcriptase, subunit A, domain 1"/>
    <property type="match status" value="1"/>
</dbReference>
<accession>A0A6L2LJ93</accession>
<dbReference type="InterPro" id="IPR012337">
    <property type="entry name" value="RNaseH-like_sf"/>
</dbReference>
<feature type="domain" description="Reverse transcriptase" evidence="9">
    <location>
        <begin position="735"/>
        <end position="901"/>
    </location>
</feature>
<evidence type="ECO:0000313" key="12">
    <source>
        <dbReference type="EMBL" id="GEU61139.1"/>
    </source>
</evidence>
<dbReference type="Pfam" id="PF00078">
    <property type="entry name" value="RVT_1"/>
    <property type="match status" value="1"/>
</dbReference>
<dbReference type="EMBL" id="BKCJ010004455">
    <property type="protein sequence ID" value="GEU61139.1"/>
    <property type="molecule type" value="Genomic_DNA"/>
</dbReference>
<dbReference type="EC" id="2.7.7.49" evidence="1"/>
<dbReference type="InterPro" id="IPR041373">
    <property type="entry name" value="RT_RNaseH"/>
</dbReference>
<dbReference type="GO" id="GO:0016787">
    <property type="term" value="F:hydrolase activity"/>
    <property type="evidence" value="ECO:0007669"/>
    <property type="project" value="UniProtKB-KW"/>
</dbReference>
<dbReference type="Gene3D" id="2.40.70.10">
    <property type="entry name" value="Acid Proteases"/>
    <property type="match status" value="1"/>
</dbReference>
<dbReference type="Pfam" id="PF17917">
    <property type="entry name" value="RT_RNaseH"/>
    <property type="match status" value="1"/>
</dbReference>
<dbReference type="GO" id="GO:0003676">
    <property type="term" value="F:nucleic acid binding"/>
    <property type="evidence" value="ECO:0007669"/>
    <property type="project" value="InterPro"/>
</dbReference>
<dbReference type="Pfam" id="PF24626">
    <property type="entry name" value="SH3_Tf2-1"/>
    <property type="match status" value="1"/>
</dbReference>
<dbReference type="InterPro" id="IPR036397">
    <property type="entry name" value="RNaseH_sf"/>
</dbReference>
<keyword evidence="3" id="KW-0548">Nucleotidyltransferase</keyword>
<feature type="domain" description="Reverse transcriptase RNase H-like" evidence="10">
    <location>
        <begin position="947"/>
        <end position="1018"/>
    </location>
</feature>
<evidence type="ECO:0000256" key="5">
    <source>
        <dbReference type="ARBA" id="ARBA00022759"/>
    </source>
</evidence>
<dbReference type="InterPro" id="IPR043128">
    <property type="entry name" value="Rev_trsase/Diguanyl_cyclase"/>
</dbReference>
<name>A0A6L2LJ93_TANCI</name>
<evidence type="ECO:0000256" key="1">
    <source>
        <dbReference type="ARBA" id="ARBA00012493"/>
    </source>
</evidence>
<dbReference type="CDD" id="cd01647">
    <property type="entry name" value="RT_LTR"/>
    <property type="match status" value="1"/>
</dbReference>
<dbReference type="InterPro" id="IPR000477">
    <property type="entry name" value="RT_dom"/>
</dbReference>
<dbReference type="PANTHER" id="PTHR37984:SF5">
    <property type="entry name" value="PROTEIN NYNRIN-LIKE"/>
    <property type="match status" value="1"/>
</dbReference>
<dbReference type="PANTHER" id="PTHR37984">
    <property type="entry name" value="PROTEIN CBG26694"/>
    <property type="match status" value="1"/>
</dbReference>
<reference evidence="12" key="1">
    <citation type="journal article" date="2019" name="Sci. Rep.">
        <title>Draft genome of Tanacetum cinerariifolium, the natural source of mosquito coil.</title>
        <authorList>
            <person name="Yamashiro T."/>
            <person name="Shiraishi A."/>
            <person name="Satake H."/>
            <person name="Nakayama K."/>
        </authorList>
    </citation>
    <scope>NUCLEOTIDE SEQUENCE</scope>
</reference>
<gene>
    <name evidence="12" type="ORF">Tci_033117</name>
</gene>
<dbReference type="InterPro" id="IPR056924">
    <property type="entry name" value="SH3_Tf2-1"/>
</dbReference>
<dbReference type="Gene3D" id="3.30.420.10">
    <property type="entry name" value="Ribonuclease H-like superfamily/Ribonuclease H"/>
    <property type="match status" value="1"/>
</dbReference>
<dbReference type="InterPro" id="IPR043502">
    <property type="entry name" value="DNA/RNA_pol_sf"/>
</dbReference>
<organism evidence="12">
    <name type="scientific">Tanacetum cinerariifolium</name>
    <name type="common">Dalmatian daisy</name>
    <name type="synonym">Chrysanthemum cinerariifolium</name>
    <dbReference type="NCBI Taxonomy" id="118510"/>
    <lineage>
        <taxon>Eukaryota</taxon>
        <taxon>Viridiplantae</taxon>
        <taxon>Streptophyta</taxon>
        <taxon>Embryophyta</taxon>
        <taxon>Tracheophyta</taxon>
        <taxon>Spermatophyta</taxon>
        <taxon>Magnoliopsida</taxon>
        <taxon>eudicotyledons</taxon>
        <taxon>Gunneridae</taxon>
        <taxon>Pentapetalae</taxon>
        <taxon>asterids</taxon>
        <taxon>campanulids</taxon>
        <taxon>Asterales</taxon>
        <taxon>Asteraceae</taxon>
        <taxon>Asteroideae</taxon>
        <taxon>Anthemideae</taxon>
        <taxon>Anthemidinae</taxon>
        <taxon>Tanacetum</taxon>
    </lineage>
</organism>
<feature type="region of interest" description="Disordered" evidence="8">
    <location>
        <begin position="273"/>
        <end position="332"/>
    </location>
</feature>
<keyword evidence="4" id="KW-0540">Nuclease</keyword>
<keyword evidence="2" id="KW-0808">Transferase</keyword>
<dbReference type="CDD" id="cd00303">
    <property type="entry name" value="retropepsin_like"/>
    <property type="match status" value="1"/>
</dbReference>
<dbReference type="Gene3D" id="3.30.70.270">
    <property type="match status" value="1"/>
</dbReference>
<dbReference type="SUPFAM" id="SSF56672">
    <property type="entry name" value="DNA/RNA polymerases"/>
    <property type="match status" value="1"/>
</dbReference>
<protein>
    <recommendedName>
        <fullName evidence="1">RNA-directed DNA polymerase</fullName>
        <ecNumber evidence="1">2.7.7.49</ecNumber>
    </recommendedName>
</protein>
<dbReference type="InterPro" id="IPR050951">
    <property type="entry name" value="Retrovirus_Pol_polyprotein"/>
</dbReference>
<keyword evidence="6" id="KW-0378">Hydrolase</keyword>
<evidence type="ECO:0000256" key="2">
    <source>
        <dbReference type="ARBA" id="ARBA00022679"/>
    </source>
</evidence>
<sequence>MKLEKALTNFDSHQEKRLSSLRTQLGHQQDNIIGKFNILGKTVSERLNDAPISESTRNSMALENIASISHIEREELSRKGIESPSKLFSLKITPKHGHNITKEVNGEVKEETKEDESEVETNWEFKKILKEDEDGEYFNSFPTIKELTHHNWLLKNLRPPWVNARIRAESLNNIKISCMIRHFFKRHAYIDLESPINVKSGRLYNRIMSYGLESRKDTTSIIDHHLGEMAFGSPFIDETGIVYNKEKGTVMFKQNDKKITLKMSHIIEIMPPRVMTRSVGQPVPESQGGGTSERVGRDGRGRRPREGNDERVDDSNDQGNDQIMGANGGVEGVNRNVEGVNKGGPDFSPIFAQQLQNLLPIMLARVGNQGNVGNQNGNVVNENIQENVGNALLNGNRVGCSYKEFLACNPKEYDGKGGDVVLTRWIEKMKNVQEIEEFCPSHKMEKLETELWNHAMVGAGHAAYADRFHELAILVPHLVTPESRKIERYVYGLASQIYRMVAATEPKNIQKVVQIFGAQTDKAIRNGSIKKVEKRRNAGKPSKDKNGRDNNMRRRIGNAFASTANPVGRDNTSVWPKLPPVTPTMHPECLVAHSLNVTTQEAREVPNIMTGMFTLNNHFATTLFDFDADYSFVSTTFIPLLDIEPSELGFRYKIEIASGQLVEIDMVIKGYKLEIEGHVFDIDLIPFGHGSFDVIIGMDWLSDHKAEVICHEKVVRIPLLDDKVLRVLGERPEEKVRLLMSAKASDKKQEEIVLVIDFSEVFLDDLSRLPPLRKIKIRIEFIPGAVPIAKYPNHLFFSKIDLRPGYHQLRVPENDIPKTAFGNRYGHFEFTVMPFGLTNAPSVFIDLMNRVCRPYLDKSVIVFINDILIYSKTREEHVEHLRYVINGNGFHVDPSKSEVVKNWKAPRTPTEKCKTFNWDEERELAFQTLKDKLCNAPVLALPDGPEDYASRQLKIHEKNYTTHDLELGAVVFVLKIWRHYLYETKSVIYTDHKSLQHIFSQKELNMRHHRWIESFSDYDYEICYHPDMSMAYHPQIDVQSEHTIQTLEYMLRACILDFGGSWDVHLPLVEFSYNNSYNSSVRCALFEALYGRKCHSLIMWAEKGVVRFGKKGKLAPRFVRPFEIVEKVGLVAYQLDLNLELNGIYDTFYVSNLKKSLVDLTLQVPLDEIQVDAKLNFME</sequence>
<evidence type="ECO:0000259" key="9">
    <source>
        <dbReference type="Pfam" id="PF00078"/>
    </source>
</evidence>
<keyword evidence="7" id="KW-0695">RNA-directed DNA polymerase</keyword>
<comment type="caution">
    <text evidence="12">The sequence shown here is derived from an EMBL/GenBank/DDBJ whole genome shotgun (WGS) entry which is preliminary data.</text>
</comment>